<keyword evidence="2" id="KW-1133">Transmembrane helix</keyword>
<dbReference type="EMBL" id="CP071793">
    <property type="protein sequence ID" value="QTD48124.1"/>
    <property type="molecule type" value="Genomic_DNA"/>
</dbReference>
<dbReference type="PROSITE" id="PS50293">
    <property type="entry name" value="TPR_REGION"/>
    <property type="match status" value="1"/>
</dbReference>
<dbReference type="InterPro" id="IPR011990">
    <property type="entry name" value="TPR-like_helical_dom_sf"/>
</dbReference>
<feature type="transmembrane region" description="Helical" evidence="2">
    <location>
        <begin position="211"/>
        <end position="242"/>
    </location>
</feature>
<keyword evidence="1" id="KW-0802">TPR repeat</keyword>
<dbReference type="SMART" id="SM00028">
    <property type="entry name" value="TPR"/>
    <property type="match status" value="3"/>
</dbReference>
<evidence type="ECO:0000313" key="4">
    <source>
        <dbReference type="Proteomes" id="UP000663929"/>
    </source>
</evidence>
<dbReference type="RefSeq" id="WP_237377785.1">
    <property type="nucleotide sequence ID" value="NZ_CP071793.1"/>
</dbReference>
<feature type="transmembrane region" description="Helical" evidence="2">
    <location>
        <begin position="589"/>
        <end position="610"/>
    </location>
</feature>
<keyword evidence="2" id="KW-0812">Transmembrane</keyword>
<dbReference type="Pfam" id="PF13414">
    <property type="entry name" value="TPR_11"/>
    <property type="match status" value="1"/>
</dbReference>
<keyword evidence="4" id="KW-1185">Reference proteome</keyword>
<accession>A0A8A4TFZ0</accession>
<reference evidence="3" key="1">
    <citation type="submission" date="2021-03" db="EMBL/GenBank/DDBJ databases">
        <title>Acanthopleuribacteraceae sp. M133.</title>
        <authorList>
            <person name="Wang G."/>
        </authorList>
    </citation>
    <scope>NUCLEOTIDE SEQUENCE</scope>
    <source>
        <strain evidence="3">M133</strain>
    </source>
</reference>
<protein>
    <submittedName>
        <fullName evidence="3">Tetratricopeptide repeat protein</fullName>
    </submittedName>
</protein>
<dbReference type="PROSITE" id="PS50005">
    <property type="entry name" value="TPR"/>
    <property type="match status" value="1"/>
</dbReference>
<dbReference type="GO" id="GO:0097363">
    <property type="term" value="F:protein O-acetylglucosaminyltransferase activity"/>
    <property type="evidence" value="ECO:0007669"/>
    <property type="project" value="TreeGrafter"/>
</dbReference>
<dbReference type="Gene3D" id="1.25.40.10">
    <property type="entry name" value="Tetratricopeptide repeat domain"/>
    <property type="match status" value="1"/>
</dbReference>
<name>A0A8A4TFZ0_SULCO</name>
<dbReference type="Proteomes" id="UP000663929">
    <property type="component" value="Chromosome"/>
</dbReference>
<dbReference type="SUPFAM" id="SSF48452">
    <property type="entry name" value="TPR-like"/>
    <property type="match status" value="1"/>
</dbReference>
<evidence type="ECO:0000313" key="3">
    <source>
        <dbReference type="EMBL" id="QTD48124.1"/>
    </source>
</evidence>
<feature type="transmembrane region" description="Helical" evidence="2">
    <location>
        <begin position="248"/>
        <end position="267"/>
    </location>
</feature>
<organism evidence="3 4">
    <name type="scientific">Sulfidibacter corallicola</name>
    <dbReference type="NCBI Taxonomy" id="2818388"/>
    <lineage>
        <taxon>Bacteria</taxon>
        <taxon>Pseudomonadati</taxon>
        <taxon>Acidobacteriota</taxon>
        <taxon>Holophagae</taxon>
        <taxon>Acanthopleuribacterales</taxon>
        <taxon>Acanthopleuribacteraceae</taxon>
        <taxon>Sulfidibacter</taxon>
    </lineage>
</organism>
<proteinExistence type="predicted"/>
<feature type="transmembrane region" description="Helical" evidence="2">
    <location>
        <begin position="559"/>
        <end position="577"/>
    </location>
</feature>
<keyword evidence="2" id="KW-0472">Membrane</keyword>
<dbReference type="InterPro" id="IPR037919">
    <property type="entry name" value="OGT"/>
</dbReference>
<gene>
    <name evidence="3" type="ORF">J3U87_21270</name>
</gene>
<dbReference type="GO" id="GO:0006493">
    <property type="term" value="P:protein O-linked glycosylation"/>
    <property type="evidence" value="ECO:0007669"/>
    <property type="project" value="InterPro"/>
</dbReference>
<feature type="transmembrane region" description="Helical" evidence="2">
    <location>
        <begin position="160"/>
        <end position="185"/>
    </location>
</feature>
<dbReference type="PANTHER" id="PTHR44366">
    <property type="entry name" value="UDP-N-ACETYLGLUCOSAMINE--PEPTIDE N-ACETYLGLUCOSAMINYLTRANSFERASE 110 KDA SUBUNIT"/>
    <property type="match status" value="1"/>
</dbReference>
<dbReference type="PANTHER" id="PTHR44366:SF1">
    <property type="entry name" value="UDP-N-ACETYLGLUCOSAMINE--PEPTIDE N-ACETYLGLUCOSAMINYLTRANSFERASE 110 KDA SUBUNIT"/>
    <property type="match status" value="1"/>
</dbReference>
<evidence type="ECO:0000256" key="2">
    <source>
        <dbReference type="SAM" id="Phobius"/>
    </source>
</evidence>
<sequence>MTGVGFPVVRFFCICCLGFVCLAGPSVHGQNPEDGEFQVMLSTLWASYRQAKSRGDEEARDRVFQTFRDLQTNASGEIFETASYLFLFEGLKELDAEKYEEARIEFLNAIKLNPYLWPGYMGLAKIKQVKDQDTRLYVELNKKGIGEAFNPANAYFLIDAFIWFMGNLYLVFMVAFSAFVLILCVRYMRPFVFTTQGAMEHRGMKPFIGKLIGFLLLFLPLLLGLNFFLAAGLYLVLFFPFFDPREKATSSVALLLWILISCCGYFLTNLNEARVDRLLQVHLTQFFRGHIEQDIAFLKKQNSPAFLENQNKFTLAKLQKTRGELASAMDAYRQVDASSDLWPSAQINLGNIHYEIKEFQQAIEVYKRVLDRRPDMALAHYNLSVVHAQMGNHNEAGEHRTQARRLDRSLGDSVDQFGSGSDTVVDAGGTPGLRLMSAILGSDRGSLAEQMKRPIVFLPAALGLLFLIASWVHTRARNFRLLAKNCEKCGMVYYQSDSPNSEWCSQCVSLYIKKEDLPSDAKLRKHDEVKAFTKRKSILDTTFQIILPGSKNILHGNPWSGFIIVSVWAFLLVMIALPMDRIAHPFMRYIDGPLVVTWIFVALAAVYWVIFGLRPIWQED</sequence>
<dbReference type="KEGG" id="scor:J3U87_21270"/>
<dbReference type="InterPro" id="IPR019734">
    <property type="entry name" value="TPR_rpt"/>
</dbReference>
<evidence type="ECO:0000256" key="1">
    <source>
        <dbReference type="PROSITE-ProRule" id="PRU00339"/>
    </source>
</evidence>
<feature type="repeat" description="TPR" evidence="1">
    <location>
        <begin position="343"/>
        <end position="376"/>
    </location>
</feature>
<dbReference type="AlphaFoldDB" id="A0A8A4TFZ0"/>
<feature type="transmembrane region" description="Helical" evidence="2">
    <location>
        <begin position="454"/>
        <end position="472"/>
    </location>
</feature>